<sequence>MEKKLIYLVYQTDAWHSVETRKLVYIGENLEETIRKMVDFLSLTEEDAKQLSQWRQTSCNNRDFEVMIERQFVNDFTV</sequence>
<dbReference type="GeneID" id="93536120"/>
<evidence type="ECO:0000313" key="2">
    <source>
        <dbReference type="Proteomes" id="UP000056252"/>
    </source>
</evidence>
<gene>
    <name evidence="1" type="ORF">AS203_08340</name>
</gene>
<accession>A0A0S2KLI3</accession>
<dbReference type="OrthoDB" id="1148998at2"/>
<evidence type="ECO:0000313" key="1">
    <source>
        <dbReference type="EMBL" id="ALO49093.1"/>
    </source>
</evidence>
<dbReference type="AlphaFoldDB" id="A0A0S2KLI3"/>
<dbReference type="Proteomes" id="UP000056252">
    <property type="component" value="Chromosome"/>
</dbReference>
<dbReference type="EMBL" id="CP013195">
    <property type="protein sequence ID" value="ALO49093.1"/>
    <property type="molecule type" value="Genomic_DNA"/>
</dbReference>
<reference evidence="2" key="1">
    <citation type="submission" date="2015-11" db="EMBL/GenBank/DDBJ databases">
        <authorList>
            <person name="Holder M.E."/>
            <person name="Ajami N.J."/>
            <person name="Petrosino J.F."/>
        </authorList>
    </citation>
    <scope>NUCLEOTIDE SEQUENCE [LARGE SCALE GENOMIC DNA]</scope>
    <source>
        <strain evidence="2">F0113</strain>
    </source>
</reference>
<organism evidence="1 2">
    <name type="scientific">Hoylesella enoeca</name>
    <dbReference type="NCBI Taxonomy" id="76123"/>
    <lineage>
        <taxon>Bacteria</taxon>
        <taxon>Pseudomonadati</taxon>
        <taxon>Bacteroidota</taxon>
        <taxon>Bacteroidia</taxon>
        <taxon>Bacteroidales</taxon>
        <taxon>Prevotellaceae</taxon>
        <taxon>Hoylesella</taxon>
    </lineage>
</organism>
<keyword evidence="2" id="KW-1185">Reference proteome</keyword>
<proteinExistence type="predicted"/>
<dbReference type="RefSeq" id="WP_004345345.1">
    <property type="nucleotide sequence ID" value="NZ_CP013195.1"/>
</dbReference>
<protein>
    <submittedName>
        <fullName evidence="1">Uncharacterized protein</fullName>
    </submittedName>
</protein>
<dbReference type="STRING" id="76123.AS203_08340"/>
<dbReference type="KEGG" id="peo:AS203_08340"/>
<name>A0A0S2KLI3_9BACT</name>